<name>A0A2P4XTT3_9STRA</name>
<reference evidence="1 2" key="1">
    <citation type="journal article" date="2017" name="Genome Biol. Evol.">
        <title>Phytophthora megakarya and P. palmivora, closely related causal agents of cacao black pod rot, underwent increases in genome sizes and gene numbers by different mechanisms.</title>
        <authorList>
            <person name="Ali S.S."/>
            <person name="Shao J."/>
            <person name="Lary D.J."/>
            <person name="Kronmiller B."/>
            <person name="Shen D."/>
            <person name="Strem M.D."/>
            <person name="Amoako-Attah I."/>
            <person name="Akrofi A.Y."/>
            <person name="Begoude B.A."/>
            <person name="Ten Hoopen G.M."/>
            <person name="Coulibaly K."/>
            <person name="Kebe B.I."/>
            <person name="Melnick R.L."/>
            <person name="Guiltinan M.J."/>
            <person name="Tyler B.M."/>
            <person name="Meinhardt L.W."/>
            <person name="Bailey B.A."/>
        </authorList>
    </citation>
    <scope>NUCLEOTIDE SEQUENCE [LARGE SCALE GENOMIC DNA]</scope>
    <source>
        <strain evidence="2">sbr112.9</strain>
    </source>
</reference>
<protein>
    <submittedName>
        <fullName evidence="1">Uncharacterized protein</fullName>
    </submittedName>
</protein>
<accession>A0A2P4XTT3</accession>
<evidence type="ECO:0000313" key="1">
    <source>
        <dbReference type="EMBL" id="POM68978.1"/>
    </source>
</evidence>
<comment type="caution">
    <text evidence="1">The sequence shown here is derived from an EMBL/GenBank/DDBJ whole genome shotgun (WGS) entry which is preliminary data.</text>
</comment>
<evidence type="ECO:0000313" key="2">
    <source>
        <dbReference type="Proteomes" id="UP000237271"/>
    </source>
</evidence>
<proteinExistence type="predicted"/>
<dbReference type="EMBL" id="NCKW01007980">
    <property type="protein sequence ID" value="POM68978.1"/>
    <property type="molecule type" value="Genomic_DNA"/>
</dbReference>
<dbReference type="AlphaFoldDB" id="A0A2P4XTT3"/>
<keyword evidence="2" id="KW-1185">Reference proteome</keyword>
<organism evidence="1 2">
    <name type="scientific">Phytophthora palmivora</name>
    <dbReference type="NCBI Taxonomy" id="4796"/>
    <lineage>
        <taxon>Eukaryota</taxon>
        <taxon>Sar</taxon>
        <taxon>Stramenopiles</taxon>
        <taxon>Oomycota</taxon>
        <taxon>Peronosporomycetes</taxon>
        <taxon>Peronosporales</taxon>
        <taxon>Peronosporaceae</taxon>
        <taxon>Phytophthora</taxon>
    </lineage>
</organism>
<dbReference type="Proteomes" id="UP000237271">
    <property type="component" value="Unassembled WGS sequence"/>
</dbReference>
<gene>
    <name evidence="1" type="ORF">PHPALM_14793</name>
</gene>
<sequence>METSNDGKLHLSLKKKIASDLDIERWHGSYQHLLQLTGDREHLCIKAPEWCLPVDELINLCFCLSGLSTLQDDFITDLSDCMTSLTVLVSKQHNWIIKVNTVDTDGKIVSTY</sequence>